<dbReference type="AlphaFoldDB" id="A0A8S3YN19"/>
<feature type="non-terminal residue" evidence="1">
    <location>
        <position position="72"/>
    </location>
</feature>
<keyword evidence="2" id="KW-1185">Reference proteome</keyword>
<evidence type="ECO:0000313" key="1">
    <source>
        <dbReference type="EMBL" id="CAG5117788.1"/>
    </source>
</evidence>
<reference evidence="1" key="1">
    <citation type="submission" date="2021-04" db="EMBL/GenBank/DDBJ databases">
        <authorList>
            <consortium name="Molecular Ecology Group"/>
        </authorList>
    </citation>
    <scope>NUCLEOTIDE SEQUENCE</scope>
</reference>
<dbReference type="EMBL" id="CAJHNH020000455">
    <property type="protein sequence ID" value="CAG5117788.1"/>
    <property type="molecule type" value="Genomic_DNA"/>
</dbReference>
<sequence>GLDAQKSRSQNYGLLIEEDGRLEKIRQQRLERNKEYNEYLARKRQYQRHPLGELTDEYKALALGANESDAVK</sequence>
<evidence type="ECO:0000313" key="2">
    <source>
        <dbReference type="Proteomes" id="UP000678393"/>
    </source>
</evidence>
<gene>
    <name evidence="1" type="ORF">CUNI_LOCUS3346</name>
</gene>
<comment type="caution">
    <text evidence="1">The sequence shown here is derived from an EMBL/GenBank/DDBJ whole genome shotgun (WGS) entry which is preliminary data.</text>
</comment>
<accession>A0A8S3YN19</accession>
<name>A0A8S3YN19_9EUPU</name>
<feature type="non-terminal residue" evidence="1">
    <location>
        <position position="1"/>
    </location>
</feature>
<dbReference type="OrthoDB" id="10661745at2759"/>
<protein>
    <submittedName>
        <fullName evidence="1">Uncharacterized protein</fullName>
    </submittedName>
</protein>
<dbReference type="Proteomes" id="UP000678393">
    <property type="component" value="Unassembled WGS sequence"/>
</dbReference>
<organism evidence="1 2">
    <name type="scientific">Candidula unifasciata</name>
    <dbReference type="NCBI Taxonomy" id="100452"/>
    <lineage>
        <taxon>Eukaryota</taxon>
        <taxon>Metazoa</taxon>
        <taxon>Spiralia</taxon>
        <taxon>Lophotrochozoa</taxon>
        <taxon>Mollusca</taxon>
        <taxon>Gastropoda</taxon>
        <taxon>Heterobranchia</taxon>
        <taxon>Euthyneura</taxon>
        <taxon>Panpulmonata</taxon>
        <taxon>Eupulmonata</taxon>
        <taxon>Stylommatophora</taxon>
        <taxon>Helicina</taxon>
        <taxon>Helicoidea</taxon>
        <taxon>Geomitridae</taxon>
        <taxon>Candidula</taxon>
    </lineage>
</organism>
<proteinExistence type="predicted"/>